<proteinExistence type="predicted"/>
<dbReference type="EMBL" id="KL596630">
    <property type="protein sequence ID" value="KER32820.1"/>
    <property type="molecule type" value="Genomic_DNA"/>
</dbReference>
<dbReference type="Proteomes" id="UP000054324">
    <property type="component" value="Unassembled WGS sequence"/>
</dbReference>
<dbReference type="AlphaFoldDB" id="A0A075AAK7"/>
<evidence type="ECO:0000313" key="2">
    <source>
        <dbReference type="Proteomes" id="UP000054324"/>
    </source>
</evidence>
<reference evidence="1 2" key="1">
    <citation type="submission" date="2013-11" db="EMBL/GenBank/DDBJ databases">
        <title>Opisthorchis viverrini - life in the bile duct.</title>
        <authorList>
            <person name="Young N.D."/>
            <person name="Nagarajan N."/>
            <person name="Lin S.J."/>
            <person name="Korhonen P.K."/>
            <person name="Jex A.R."/>
            <person name="Hall R.S."/>
            <person name="Safavi-Hemami H."/>
            <person name="Kaewkong W."/>
            <person name="Bertrand D."/>
            <person name="Gao S."/>
            <person name="Seet Q."/>
            <person name="Wongkham S."/>
            <person name="Teh B.T."/>
            <person name="Wongkham C."/>
            <person name="Intapan P.M."/>
            <person name="Maleewong W."/>
            <person name="Yang X."/>
            <person name="Hu M."/>
            <person name="Wang Z."/>
            <person name="Hofmann A."/>
            <person name="Sternberg P.W."/>
            <person name="Tan P."/>
            <person name="Wang J."/>
            <person name="Gasser R.B."/>
        </authorList>
    </citation>
    <scope>NUCLEOTIDE SEQUENCE [LARGE SCALE GENOMIC DNA]</scope>
</reference>
<dbReference type="CTD" id="20315305"/>
<accession>A0A075AAK7</accession>
<protein>
    <submittedName>
        <fullName evidence="1">Uncharacterized protein</fullName>
    </submittedName>
</protein>
<name>A0A075AAK7_OPIVI</name>
<dbReference type="KEGG" id="ovi:T265_01117"/>
<dbReference type="RefSeq" id="XP_009163342.1">
    <property type="nucleotide sequence ID" value="XM_009165078.1"/>
</dbReference>
<organism evidence="1 2">
    <name type="scientific">Opisthorchis viverrini</name>
    <name type="common">Southeast Asian liver fluke</name>
    <dbReference type="NCBI Taxonomy" id="6198"/>
    <lineage>
        <taxon>Eukaryota</taxon>
        <taxon>Metazoa</taxon>
        <taxon>Spiralia</taxon>
        <taxon>Lophotrochozoa</taxon>
        <taxon>Platyhelminthes</taxon>
        <taxon>Trematoda</taxon>
        <taxon>Digenea</taxon>
        <taxon>Opisthorchiida</taxon>
        <taxon>Opisthorchiata</taxon>
        <taxon>Opisthorchiidae</taxon>
        <taxon>Opisthorchis</taxon>
    </lineage>
</organism>
<evidence type="ECO:0000313" key="1">
    <source>
        <dbReference type="EMBL" id="KER32820.1"/>
    </source>
</evidence>
<dbReference type="GeneID" id="20315305"/>
<gene>
    <name evidence="1" type="ORF">T265_01117</name>
</gene>
<sequence length="73" mass="8105">MFGGQVEAFLTVCRTGESGACNTALILREELVMSPSCLECSNEMEKTNQGIMMYEKATIDKLSEIPVRYSDAY</sequence>
<keyword evidence="2" id="KW-1185">Reference proteome</keyword>